<dbReference type="Pfam" id="PF12751">
    <property type="entry name" value="Vac7"/>
    <property type="match status" value="1"/>
</dbReference>
<organism evidence="3 4">
    <name type="scientific">Cercospora berteroae</name>
    <dbReference type="NCBI Taxonomy" id="357750"/>
    <lineage>
        <taxon>Eukaryota</taxon>
        <taxon>Fungi</taxon>
        <taxon>Dikarya</taxon>
        <taxon>Ascomycota</taxon>
        <taxon>Pezizomycotina</taxon>
        <taxon>Dothideomycetes</taxon>
        <taxon>Dothideomycetidae</taxon>
        <taxon>Mycosphaerellales</taxon>
        <taxon>Mycosphaerellaceae</taxon>
        <taxon>Cercospora</taxon>
    </lineage>
</organism>
<dbReference type="EMBL" id="PNEN01001795">
    <property type="protein sequence ID" value="PPJ49972.1"/>
    <property type="molecule type" value="Genomic_DNA"/>
</dbReference>
<feature type="compositionally biased region" description="Polar residues" evidence="1">
    <location>
        <begin position="538"/>
        <end position="553"/>
    </location>
</feature>
<feature type="compositionally biased region" description="Polar residues" evidence="1">
    <location>
        <begin position="243"/>
        <end position="252"/>
    </location>
</feature>
<feature type="compositionally biased region" description="Basic and acidic residues" evidence="1">
    <location>
        <begin position="768"/>
        <end position="781"/>
    </location>
</feature>
<protein>
    <recommendedName>
        <fullName evidence="5">Vacuolar segregation subunit 7</fullName>
    </recommendedName>
</protein>
<keyword evidence="2" id="KW-0472">Membrane</keyword>
<feature type="compositionally biased region" description="Polar residues" evidence="1">
    <location>
        <begin position="38"/>
        <end position="51"/>
    </location>
</feature>
<evidence type="ECO:0008006" key="5">
    <source>
        <dbReference type="Google" id="ProtNLM"/>
    </source>
</evidence>
<feature type="compositionally biased region" description="Low complexity" evidence="1">
    <location>
        <begin position="52"/>
        <end position="65"/>
    </location>
</feature>
<feature type="region of interest" description="Disordered" evidence="1">
    <location>
        <begin position="1"/>
        <end position="422"/>
    </location>
</feature>
<gene>
    <name evidence="3" type="ORF">CBER1_04745</name>
</gene>
<feature type="compositionally biased region" description="Polar residues" evidence="1">
    <location>
        <begin position="103"/>
        <end position="112"/>
    </location>
</feature>
<keyword evidence="4" id="KW-1185">Reference proteome</keyword>
<dbReference type="OrthoDB" id="1204at2759"/>
<evidence type="ECO:0000256" key="2">
    <source>
        <dbReference type="SAM" id="Phobius"/>
    </source>
</evidence>
<feature type="compositionally biased region" description="Basic residues" evidence="1">
    <location>
        <begin position="615"/>
        <end position="625"/>
    </location>
</feature>
<dbReference type="InterPro" id="IPR024260">
    <property type="entry name" value="Vac7"/>
</dbReference>
<feature type="compositionally biased region" description="Polar residues" evidence="1">
    <location>
        <begin position="355"/>
        <end position="375"/>
    </location>
</feature>
<evidence type="ECO:0000256" key="1">
    <source>
        <dbReference type="SAM" id="MobiDB-lite"/>
    </source>
</evidence>
<dbReference type="GO" id="GO:1903778">
    <property type="term" value="P:protein localization to vacuolar membrane"/>
    <property type="evidence" value="ECO:0007669"/>
    <property type="project" value="TreeGrafter"/>
</dbReference>
<keyword evidence="2" id="KW-1133">Transmembrane helix</keyword>
<dbReference type="STRING" id="357750.A0A2S6BR76"/>
<dbReference type="GO" id="GO:0000329">
    <property type="term" value="C:fungal-type vacuole membrane"/>
    <property type="evidence" value="ECO:0007669"/>
    <property type="project" value="TreeGrafter"/>
</dbReference>
<keyword evidence="2" id="KW-0812">Transmembrane</keyword>
<feature type="region of interest" description="Disordered" evidence="1">
    <location>
        <begin position="902"/>
        <end position="921"/>
    </location>
</feature>
<evidence type="ECO:0000313" key="4">
    <source>
        <dbReference type="Proteomes" id="UP000237631"/>
    </source>
</evidence>
<evidence type="ECO:0000313" key="3">
    <source>
        <dbReference type="EMBL" id="PPJ49972.1"/>
    </source>
</evidence>
<feature type="compositionally biased region" description="Polar residues" evidence="1">
    <location>
        <begin position="315"/>
        <end position="326"/>
    </location>
</feature>
<sequence>MASKDSPEGFRSISGQAETAEPSLNGGNSNNGSGSSSQTASRKSSTTQLRQSTSASSTGTSTVPTLRKSSSTNLTPIIASPAPGASPRTSRNTSPIRQDKPLTATSSLSAQPSAAAIQRALSASNVPQLQHKPAAVSDAVAKLSGRAPKSATASGDTTPQWPVSPRIKSPPPSGPNSRRGSAAAQQRRPDSTAMPSIQILSATPQNNITAIASSRTASTDNQRPDVQLQPPPPPKTAPRGASGKSTLETVQENIHDSQDPSPAAVQAAADLKPLTKITGEEPKTSPTKSETQPGESGSESAGNKSDSNNKRGRRQSTGASSHTAHSQPPAAKKAQLQHKPSHSIGPTAKERQAAGKQNMTVETETVQSIPQSQLAPATDRSASRIESGGTVKLKPSNETIRPRKERKKAAPKTRSVNQGTVTSKADLFEARVASAVDEANTSDSDETFVYESNPPEQPRRHRHHSRTPSVTSSHSMAEQQRGPIRAYNDSFDGPRVAGKRSMKFSTNPTNPYGMDSPDSRNGTVRMHTPKHFGKFGRSGNQEQDSPYTQATKVRNNHLVQGRSRPTSPRSPQNMQFRGPSFFSNSRKQEQPYDFDASQNADDERTPLMGHGTVRTPRRQQYHPHRFANSSTHSLPNYYHEDDEARGWCGIKRWGGCFLTTLVLILVVVSALGFVFASNRPLYDVKVHKIHNVLASETELMLDLLVGAVNPNTLGISVSELDVNIFAKSKHVSKPNTTAPDAPEVARQMRYGVRGGGSDGENPNPIQDPDGHWHAPGEKTPDADPENDAQTLLLGRVFHFDQALMFEASPIKQHEHVSSGQLRLTKPGNRTESRGSAKWEEIIQYPFELIVRGTLKYQLPISSRLQSVAIGGKVVVHPEEDLDSDGNMKTVPVDHSEKWQWIEWPEEEEEDGKDGGRIDELN</sequence>
<feature type="compositionally biased region" description="Polar residues" evidence="1">
    <location>
        <begin position="563"/>
        <end position="585"/>
    </location>
</feature>
<feature type="compositionally biased region" description="Low complexity" evidence="1">
    <location>
        <begin position="25"/>
        <end position="37"/>
    </location>
</feature>
<dbReference type="Proteomes" id="UP000237631">
    <property type="component" value="Unassembled WGS sequence"/>
</dbReference>
<comment type="caution">
    <text evidence="3">The sequence shown here is derived from an EMBL/GenBank/DDBJ whole genome shotgun (WGS) entry which is preliminary data.</text>
</comment>
<dbReference type="AlphaFoldDB" id="A0A2S6BR76"/>
<accession>A0A2S6BR76</accession>
<feature type="transmembrane region" description="Helical" evidence="2">
    <location>
        <begin position="657"/>
        <end position="676"/>
    </location>
</feature>
<dbReference type="PANTHER" id="PTHR28258:SF1">
    <property type="entry name" value="VACUOLAR SEGREGATION PROTEIN 7"/>
    <property type="match status" value="1"/>
</dbReference>
<feature type="region of interest" description="Disordered" evidence="1">
    <location>
        <begin position="751"/>
        <end position="786"/>
    </location>
</feature>
<name>A0A2S6BR76_9PEZI</name>
<reference evidence="4" key="1">
    <citation type="journal article" date="2017" name="bioRxiv">
        <title>Conservation of a gene cluster reveals novel cercosporin biosynthetic mechanisms and extends production to the genus Colletotrichum.</title>
        <authorList>
            <person name="de Jonge R."/>
            <person name="Ebert M.K."/>
            <person name="Huitt-Roehl C.R."/>
            <person name="Pal P."/>
            <person name="Suttle J.C."/>
            <person name="Spanner R.E."/>
            <person name="Neubauer J.D."/>
            <person name="Jurick W.M.II."/>
            <person name="Stott K.A."/>
            <person name="Secor G.A."/>
            <person name="Thomma B.P.H.J."/>
            <person name="Van de Peer Y."/>
            <person name="Townsend C.A."/>
            <person name="Bolton M.D."/>
        </authorList>
    </citation>
    <scope>NUCLEOTIDE SEQUENCE [LARGE SCALE GENOMIC DNA]</scope>
    <source>
        <strain evidence="4">CBS538.71</strain>
    </source>
</reference>
<feature type="compositionally biased region" description="Low complexity" evidence="1">
    <location>
        <begin position="175"/>
        <end position="186"/>
    </location>
</feature>
<feature type="compositionally biased region" description="Polar residues" evidence="1">
    <location>
        <begin position="193"/>
        <end position="221"/>
    </location>
</feature>
<feature type="compositionally biased region" description="Polar residues" evidence="1">
    <location>
        <begin position="284"/>
        <end position="306"/>
    </location>
</feature>
<dbReference type="GO" id="GO:0070772">
    <property type="term" value="C:PAS complex"/>
    <property type="evidence" value="ECO:0007669"/>
    <property type="project" value="TreeGrafter"/>
</dbReference>
<feature type="compositionally biased region" description="Low complexity" evidence="1">
    <location>
        <begin position="76"/>
        <end position="87"/>
    </location>
</feature>
<feature type="region of interest" description="Disordered" evidence="1">
    <location>
        <begin position="436"/>
        <end position="629"/>
    </location>
</feature>
<dbReference type="GO" id="GO:0010513">
    <property type="term" value="P:positive regulation of phosphatidylinositol biosynthetic process"/>
    <property type="evidence" value="ECO:0007669"/>
    <property type="project" value="TreeGrafter"/>
</dbReference>
<dbReference type="PANTHER" id="PTHR28258">
    <property type="entry name" value="VACUOLAR SEGREGATION PROTEIN 7"/>
    <property type="match status" value="1"/>
</dbReference>
<dbReference type="GO" id="GO:0000011">
    <property type="term" value="P:vacuole inheritance"/>
    <property type="evidence" value="ECO:0007669"/>
    <property type="project" value="TreeGrafter"/>
</dbReference>
<feature type="compositionally biased region" description="Basic and acidic residues" evidence="1">
    <location>
        <begin position="912"/>
        <end position="921"/>
    </location>
</feature>
<proteinExistence type="predicted"/>
<feature type="compositionally biased region" description="Polar residues" evidence="1">
    <location>
        <begin position="151"/>
        <end position="161"/>
    </location>
</feature>